<keyword evidence="4 5" id="KW-0804">Transcription</keyword>
<evidence type="ECO:0000256" key="2">
    <source>
        <dbReference type="ARBA" id="ARBA00023082"/>
    </source>
</evidence>
<reference evidence="9" key="1">
    <citation type="journal article" date="2019" name="Int. J. Syst. Evol. Microbiol.">
        <title>The Global Catalogue of Microorganisms (GCM) 10K type strain sequencing project: providing services to taxonomists for standard genome sequencing and annotation.</title>
        <authorList>
            <consortium name="The Broad Institute Genomics Platform"/>
            <consortium name="The Broad Institute Genome Sequencing Center for Infectious Disease"/>
            <person name="Wu L."/>
            <person name="Ma J."/>
        </authorList>
    </citation>
    <scope>NUCLEOTIDE SEQUENCE [LARGE SCALE GENOMIC DNA]</scope>
    <source>
        <strain evidence="9">CCUG 56607</strain>
    </source>
</reference>
<dbReference type="SUPFAM" id="SSF88659">
    <property type="entry name" value="Sigma3 and sigma4 domains of RNA polymerase sigma factors"/>
    <property type="match status" value="2"/>
</dbReference>
<dbReference type="Proteomes" id="UP001596990">
    <property type="component" value="Unassembled WGS sequence"/>
</dbReference>
<dbReference type="Pfam" id="PF04545">
    <property type="entry name" value="Sigma70_r4"/>
    <property type="match status" value="1"/>
</dbReference>
<dbReference type="InterPro" id="IPR013325">
    <property type="entry name" value="RNA_pol_sigma_r2"/>
</dbReference>
<evidence type="ECO:0000256" key="1">
    <source>
        <dbReference type="ARBA" id="ARBA00023015"/>
    </source>
</evidence>
<dbReference type="InterPro" id="IPR013324">
    <property type="entry name" value="RNA_pol_sigma_r3/r4-like"/>
</dbReference>
<dbReference type="InterPro" id="IPR000943">
    <property type="entry name" value="RNA_pol_sigma70"/>
</dbReference>
<dbReference type="SUPFAM" id="SSF88946">
    <property type="entry name" value="Sigma2 domain of RNA polymerase sigma factors"/>
    <property type="match status" value="1"/>
</dbReference>
<evidence type="ECO:0000313" key="8">
    <source>
        <dbReference type="EMBL" id="MFD1019334.1"/>
    </source>
</evidence>
<dbReference type="InterPro" id="IPR036388">
    <property type="entry name" value="WH-like_DNA-bd_sf"/>
</dbReference>
<comment type="similarity">
    <text evidence="5">Belongs to the sigma-70 factor family.</text>
</comment>
<dbReference type="Gene3D" id="1.10.10.10">
    <property type="entry name" value="Winged helix-like DNA-binding domain superfamily/Winged helix DNA-binding domain"/>
    <property type="match status" value="2"/>
</dbReference>
<proteinExistence type="inferred from homology"/>
<dbReference type="PANTHER" id="PTHR30385:SF4">
    <property type="entry name" value="RNA POLYMERASE SIGMA-E FACTOR"/>
    <property type="match status" value="1"/>
</dbReference>
<gene>
    <name evidence="8" type="primary">sigB</name>
    <name evidence="8" type="ORF">ACFQ2J_09010</name>
</gene>
<dbReference type="InterPro" id="IPR014288">
    <property type="entry name" value="RNA_pol_sigma-B"/>
</dbReference>
<name>A0ABW3KZQ6_9BACI</name>
<dbReference type="InterPro" id="IPR007627">
    <property type="entry name" value="RNA_pol_sigma70_r2"/>
</dbReference>
<dbReference type="Gene3D" id="1.20.120.1810">
    <property type="match status" value="1"/>
</dbReference>
<dbReference type="RefSeq" id="WP_386059011.1">
    <property type="nucleotide sequence ID" value="NZ_JBHTKL010000002.1"/>
</dbReference>
<keyword evidence="2 5" id="KW-0731">Sigma factor</keyword>
<sequence>MTTKSQPHNNKRDDEVYEWIAYLQENPRDEVIQEKIVLVYKDLVESIARKYSKNSTIHEDLVQVGMLGLLAAIRRYDATFGKSFESFAIPTIIGEIKRFIRDKTWSVHVPRRIKELGPKIKKAAEELTTMLQKSPSVAEIANYLEVSEEDVLETMEMGKSYKALSVDRKIEADSDGSTVTILDLVGSQEDGYDQIDQQMLLKKVLPILSEREQEILQCTYFENMSQKDTGERLGISQMHVSRLQRRALRKLREALQAESTEAFY</sequence>
<keyword evidence="9" id="KW-1185">Reference proteome</keyword>
<evidence type="ECO:0000256" key="3">
    <source>
        <dbReference type="ARBA" id="ARBA00023125"/>
    </source>
</evidence>
<feature type="domain" description="RNA polymerase sigma-70" evidence="6">
    <location>
        <begin position="60"/>
        <end position="73"/>
    </location>
</feature>
<evidence type="ECO:0000256" key="5">
    <source>
        <dbReference type="RuleBase" id="RU362124"/>
    </source>
</evidence>
<dbReference type="InterPro" id="IPR014322">
    <property type="entry name" value="RNA_pol_sigma-B/F/G"/>
</dbReference>
<dbReference type="InterPro" id="IPR014284">
    <property type="entry name" value="RNA_pol_sigma-70_dom"/>
</dbReference>
<dbReference type="EMBL" id="JBHTKL010000002">
    <property type="protein sequence ID" value="MFD1019334.1"/>
    <property type="molecule type" value="Genomic_DNA"/>
</dbReference>
<evidence type="ECO:0000259" key="7">
    <source>
        <dbReference type="PROSITE" id="PS00716"/>
    </source>
</evidence>
<evidence type="ECO:0000259" key="6">
    <source>
        <dbReference type="PROSITE" id="PS00715"/>
    </source>
</evidence>
<accession>A0ABW3KZQ6</accession>
<organism evidence="8 9">
    <name type="scientific">Thalassobacillus hwangdonensis</name>
    <dbReference type="NCBI Taxonomy" id="546108"/>
    <lineage>
        <taxon>Bacteria</taxon>
        <taxon>Bacillati</taxon>
        <taxon>Bacillota</taxon>
        <taxon>Bacilli</taxon>
        <taxon>Bacillales</taxon>
        <taxon>Bacillaceae</taxon>
        <taxon>Thalassobacillus</taxon>
    </lineage>
</organism>
<dbReference type="NCBIfam" id="TIGR02980">
    <property type="entry name" value="SigBFG"/>
    <property type="match status" value="1"/>
</dbReference>
<dbReference type="Pfam" id="PF04539">
    <property type="entry name" value="Sigma70_r3"/>
    <property type="match status" value="1"/>
</dbReference>
<keyword evidence="1 5" id="KW-0805">Transcription regulation</keyword>
<feature type="domain" description="RNA polymerase sigma-70" evidence="7">
    <location>
        <begin position="225"/>
        <end position="251"/>
    </location>
</feature>
<dbReference type="Pfam" id="PF04542">
    <property type="entry name" value="Sigma70_r2"/>
    <property type="match status" value="1"/>
</dbReference>
<evidence type="ECO:0000313" key="9">
    <source>
        <dbReference type="Proteomes" id="UP001596990"/>
    </source>
</evidence>
<dbReference type="NCBIfam" id="TIGR02941">
    <property type="entry name" value="Sigma_B"/>
    <property type="match status" value="1"/>
</dbReference>
<dbReference type="PRINTS" id="PR00046">
    <property type="entry name" value="SIGMA70FCT"/>
</dbReference>
<dbReference type="CDD" id="cd06171">
    <property type="entry name" value="Sigma70_r4"/>
    <property type="match status" value="1"/>
</dbReference>
<dbReference type="InterPro" id="IPR007630">
    <property type="entry name" value="RNA_pol_sigma70_r4"/>
</dbReference>
<dbReference type="PROSITE" id="PS00716">
    <property type="entry name" value="SIGMA70_2"/>
    <property type="match status" value="1"/>
</dbReference>
<comment type="caution">
    <text evidence="8">The sequence shown here is derived from an EMBL/GenBank/DDBJ whole genome shotgun (WGS) entry which is preliminary data.</text>
</comment>
<dbReference type="PANTHER" id="PTHR30385">
    <property type="entry name" value="SIGMA FACTOR F FLAGELLAR"/>
    <property type="match status" value="1"/>
</dbReference>
<dbReference type="NCBIfam" id="TIGR02937">
    <property type="entry name" value="sigma70-ECF"/>
    <property type="match status" value="1"/>
</dbReference>
<comment type="function">
    <text evidence="5">Sigma factors are initiation factors that promote the attachment of RNA polymerase to specific initiation sites and are then released.</text>
</comment>
<protein>
    <recommendedName>
        <fullName evidence="5">RNA polymerase sigma factor</fullName>
    </recommendedName>
</protein>
<dbReference type="InterPro" id="IPR007624">
    <property type="entry name" value="RNA_pol_sigma70_r3"/>
</dbReference>
<dbReference type="PROSITE" id="PS00715">
    <property type="entry name" value="SIGMA70_1"/>
    <property type="match status" value="1"/>
</dbReference>
<keyword evidence="3 5" id="KW-0238">DNA-binding</keyword>
<evidence type="ECO:0000256" key="4">
    <source>
        <dbReference type="ARBA" id="ARBA00023163"/>
    </source>
</evidence>